<sequence length="633" mass="64608">MSQPPPPPSQPPSGGFGAPQDPPPGGFGAPQAPPPGGFGAPTPPPQGPPQTPPPPQGPPQAPPQPPQGPPQPPQGSGYGYPQAPPQAPQGPGYGYPQTPPPAPQGPGYGYPQAPGPAPSGYGYPGQQPQYGYQPPTVPMQPQPPQGGRKGPGATTWIIVAAVAAIALIVGGGVYMYSATGGDDSKNNSSGTTGGSGGSGGKDDDATSGGTDTSSGEAKEKAPADPSAKVLFQVPAPTITDKQEIDSVSGSWLTDSVYAKAGVAKIVGYDADSGSSKWTLPLTGQTCAASPEISASGIAAVVTESGKRAGSSDRKPCSEVTAFEVATGKKLWTKNVSVGDAKVAFEEVTLSGGTVGVGGLYGGAAFDLSSGKVLWQPKASGCQDLGYAGGEQLVAVRKCGEYGDEKYEVQLLDPKSGNVKWSYKLPTGIDNAKVISSKPVVFGVDSGDVTASGVTDVFSLDDSGKLRTKITLADGKYEHDCGVGDVHDCHAITVGNDKLYVPTKEHDGTAQGSRTNEIVTFSLATGKTAGDKIDAGDDYEIFPIRMDGGNVIAYKDGPYNKGSQVVSVNGTSLKETKLLETPSTDAVRSAISSMVPKSSELLYTDGRLFMGKDLVSKPYSTDQKEYAALGFGAK</sequence>
<dbReference type="Pfam" id="PF13360">
    <property type="entry name" value="PQQ_2"/>
    <property type="match status" value="1"/>
</dbReference>
<dbReference type="SUPFAM" id="SSF50998">
    <property type="entry name" value="Quinoprotein alcohol dehydrogenase-like"/>
    <property type="match status" value="1"/>
</dbReference>
<dbReference type="Proteomes" id="UP000299211">
    <property type="component" value="Unassembled WGS sequence"/>
</dbReference>
<dbReference type="PANTHER" id="PTHR13037">
    <property type="entry name" value="FORMIN"/>
    <property type="match status" value="1"/>
</dbReference>
<evidence type="ECO:0000313" key="5">
    <source>
        <dbReference type="EMBL" id="GDY76334.1"/>
    </source>
</evidence>
<keyword evidence="3" id="KW-0812">Transmembrane</keyword>
<dbReference type="InterPro" id="IPR015943">
    <property type="entry name" value="WD40/YVTN_repeat-like_dom_sf"/>
</dbReference>
<protein>
    <recommendedName>
        <fullName evidence="4">Pyrrolo-quinoline quinone repeat domain-containing protein</fullName>
    </recommendedName>
</protein>
<dbReference type="EMBL" id="BJHY01000001">
    <property type="protein sequence ID" value="GDY76334.1"/>
    <property type="molecule type" value="Genomic_DNA"/>
</dbReference>
<gene>
    <name evidence="5" type="ORF">SAV31267_058190</name>
</gene>
<dbReference type="GeneID" id="41540647"/>
<feature type="compositionally biased region" description="Pro residues" evidence="2">
    <location>
        <begin position="135"/>
        <end position="144"/>
    </location>
</feature>
<feature type="region of interest" description="Disordered" evidence="2">
    <location>
        <begin position="180"/>
        <end position="228"/>
    </location>
</feature>
<evidence type="ECO:0000259" key="4">
    <source>
        <dbReference type="Pfam" id="PF13360"/>
    </source>
</evidence>
<dbReference type="RefSeq" id="WP_037644829.1">
    <property type="nucleotide sequence ID" value="NZ_BAABTN010000029.1"/>
</dbReference>
<feature type="region of interest" description="Disordered" evidence="2">
    <location>
        <begin position="1"/>
        <end position="150"/>
    </location>
</feature>
<comment type="caution">
    <text evidence="5">The sequence shown here is derived from an EMBL/GenBank/DDBJ whole genome shotgun (WGS) entry which is preliminary data.</text>
</comment>
<accession>A0A4D4MX50</accession>
<dbReference type="STRING" id="33903.AQJ43_03935"/>
<feature type="transmembrane region" description="Helical" evidence="3">
    <location>
        <begin position="156"/>
        <end position="176"/>
    </location>
</feature>
<dbReference type="InterPro" id="IPR002372">
    <property type="entry name" value="PQQ_rpt_dom"/>
</dbReference>
<proteinExistence type="predicted"/>
<keyword evidence="3" id="KW-0472">Membrane</keyword>
<evidence type="ECO:0000256" key="2">
    <source>
        <dbReference type="SAM" id="MobiDB-lite"/>
    </source>
</evidence>
<keyword evidence="3" id="KW-1133">Transmembrane helix</keyword>
<feature type="compositionally biased region" description="Low complexity" evidence="2">
    <location>
        <begin position="118"/>
        <end position="134"/>
    </location>
</feature>
<feature type="compositionally biased region" description="Pro residues" evidence="2">
    <location>
        <begin position="1"/>
        <end position="11"/>
    </location>
</feature>
<evidence type="ECO:0000313" key="6">
    <source>
        <dbReference type="Proteomes" id="UP000299211"/>
    </source>
</evidence>
<feature type="compositionally biased region" description="Low complexity" evidence="2">
    <location>
        <begin position="206"/>
        <end position="215"/>
    </location>
</feature>
<dbReference type="Gene3D" id="2.130.10.10">
    <property type="entry name" value="YVTN repeat-like/Quinoprotein amine dehydrogenase"/>
    <property type="match status" value="2"/>
</dbReference>
<evidence type="ECO:0000256" key="1">
    <source>
        <dbReference type="ARBA" id="ARBA00022581"/>
    </source>
</evidence>
<keyword evidence="1" id="KW-0945">Host-virus interaction</keyword>
<organism evidence="5 6">
    <name type="scientific">Streptomyces avermitilis</name>
    <dbReference type="NCBI Taxonomy" id="33903"/>
    <lineage>
        <taxon>Bacteria</taxon>
        <taxon>Bacillati</taxon>
        <taxon>Actinomycetota</taxon>
        <taxon>Actinomycetes</taxon>
        <taxon>Kitasatosporales</taxon>
        <taxon>Streptomycetaceae</taxon>
        <taxon>Streptomyces</taxon>
    </lineage>
</organism>
<dbReference type="AlphaFoldDB" id="A0A4D4MX50"/>
<feature type="domain" description="Pyrrolo-quinoline quinone repeat" evidence="4">
    <location>
        <begin position="317"/>
        <end position="487"/>
    </location>
</feature>
<evidence type="ECO:0000256" key="3">
    <source>
        <dbReference type="SAM" id="Phobius"/>
    </source>
</evidence>
<feature type="compositionally biased region" description="Pro residues" evidence="2">
    <location>
        <begin position="20"/>
        <end position="73"/>
    </location>
</feature>
<reference evidence="5 6" key="1">
    <citation type="submission" date="2019-04" db="EMBL/GenBank/DDBJ databases">
        <title>Draft genome sequences of Streptomyces avermitilis ATCC 31267.</title>
        <authorList>
            <person name="Komaki H."/>
            <person name="Tamura T."/>
            <person name="Hosoyama A."/>
        </authorList>
    </citation>
    <scope>NUCLEOTIDE SEQUENCE [LARGE SCALE GENOMIC DNA]</scope>
    <source>
        <strain evidence="5 6">ATCC 31267</strain>
    </source>
</reference>
<name>A0A4D4MX50_STRAX</name>
<dbReference type="InterPro" id="IPR011047">
    <property type="entry name" value="Quinoprotein_ADH-like_sf"/>
</dbReference>
<dbReference type="PANTHER" id="PTHR13037:SF24">
    <property type="entry name" value="POLYCOMB PROTEIN PCL-RELATED"/>
    <property type="match status" value="1"/>
</dbReference>